<dbReference type="Gene3D" id="3.40.109.10">
    <property type="entry name" value="NADH Oxidase"/>
    <property type="match status" value="1"/>
</dbReference>
<protein>
    <submittedName>
        <fullName evidence="7">Nitroreductase</fullName>
    </submittedName>
</protein>
<reference evidence="7" key="1">
    <citation type="journal article" date="2021" name="PeerJ">
        <title>Extensive microbial diversity within the chicken gut microbiome revealed by metagenomics and culture.</title>
        <authorList>
            <person name="Gilroy R."/>
            <person name="Ravi A."/>
            <person name="Getino M."/>
            <person name="Pursley I."/>
            <person name="Horton D.L."/>
            <person name="Alikhan N.F."/>
            <person name="Baker D."/>
            <person name="Gharbi K."/>
            <person name="Hall N."/>
            <person name="Watson M."/>
            <person name="Adriaenssens E.M."/>
            <person name="Foster-Nyarko E."/>
            <person name="Jarju S."/>
            <person name="Secka A."/>
            <person name="Antonio M."/>
            <person name="Oren A."/>
            <person name="Chaudhuri R.R."/>
            <person name="La Ragione R."/>
            <person name="Hildebrand F."/>
            <person name="Pallen M.J."/>
        </authorList>
    </citation>
    <scope>NUCLEOTIDE SEQUENCE</scope>
    <source>
        <strain evidence="7">USAMLcec3-2134</strain>
    </source>
</reference>
<accession>A0A9D2MV59</accession>
<evidence type="ECO:0000259" key="6">
    <source>
        <dbReference type="Pfam" id="PF00881"/>
    </source>
</evidence>
<dbReference type="GO" id="GO:0016491">
    <property type="term" value="F:oxidoreductase activity"/>
    <property type="evidence" value="ECO:0007669"/>
    <property type="project" value="UniProtKB-KW"/>
</dbReference>
<comment type="caution">
    <text evidence="7">The sequence shown here is derived from an EMBL/GenBank/DDBJ whole genome shotgun (WGS) entry which is preliminary data.</text>
</comment>
<evidence type="ECO:0000256" key="2">
    <source>
        <dbReference type="ARBA" id="ARBA00007118"/>
    </source>
</evidence>
<dbReference type="InterPro" id="IPR000415">
    <property type="entry name" value="Nitroreductase-like"/>
</dbReference>
<dbReference type="SUPFAM" id="SSF55469">
    <property type="entry name" value="FMN-dependent nitroreductase-like"/>
    <property type="match status" value="1"/>
</dbReference>
<evidence type="ECO:0000256" key="5">
    <source>
        <dbReference type="ARBA" id="ARBA00023002"/>
    </source>
</evidence>
<organism evidence="7 8">
    <name type="scientific">Candidatus Eisenbergiella merdigallinarum</name>
    <dbReference type="NCBI Taxonomy" id="2838552"/>
    <lineage>
        <taxon>Bacteria</taxon>
        <taxon>Bacillati</taxon>
        <taxon>Bacillota</taxon>
        <taxon>Clostridia</taxon>
        <taxon>Lachnospirales</taxon>
        <taxon>Lachnospiraceae</taxon>
        <taxon>Eisenbergiella</taxon>
    </lineage>
</organism>
<evidence type="ECO:0000256" key="4">
    <source>
        <dbReference type="ARBA" id="ARBA00022643"/>
    </source>
</evidence>
<keyword evidence="4" id="KW-0288">FMN</keyword>
<keyword evidence="3" id="KW-0285">Flavoprotein</keyword>
<evidence type="ECO:0000313" key="7">
    <source>
        <dbReference type="EMBL" id="HJB92230.1"/>
    </source>
</evidence>
<comment type="similarity">
    <text evidence="2">Belongs to the nitroreductase family.</text>
</comment>
<keyword evidence="5" id="KW-0560">Oxidoreductase</keyword>
<dbReference type="InterPro" id="IPR029479">
    <property type="entry name" value="Nitroreductase"/>
</dbReference>
<feature type="domain" description="Nitroreductase" evidence="6">
    <location>
        <begin position="99"/>
        <end position="157"/>
    </location>
</feature>
<comment type="cofactor">
    <cofactor evidence="1">
        <name>FMN</name>
        <dbReference type="ChEBI" id="CHEBI:58210"/>
    </cofactor>
</comment>
<dbReference type="CDD" id="cd02136">
    <property type="entry name" value="PnbA_NfnB-like"/>
    <property type="match status" value="1"/>
</dbReference>
<name>A0A9D2MV59_9FIRM</name>
<dbReference type="EMBL" id="DWXE01000045">
    <property type="protein sequence ID" value="HJB92230.1"/>
    <property type="molecule type" value="Genomic_DNA"/>
</dbReference>
<reference evidence="7" key="2">
    <citation type="submission" date="2021-04" db="EMBL/GenBank/DDBJ databases">
        <authorList>
            <person name="Gilroy R."/>
        </authorList>
    </citation>
    <scope>NUCLEOTIDE SEQUENCE</scope>
    <source>
        <strain evidence="7">USAMLcec3-2134</strain>
    </source>
</reference>
<sequence length="176" mass="19526">MTLKEKEILDCIESRRSVRRYKPDAIPQETLEKIVEAGLYAPTGMNRQSPIIVAVTDRDLRDRLSRMNASVMGTDGDPFYGAPAVLIVLADKNCGTYLYDGSLVMGNLMLAAHALGVGSCWIHRAKEEFESEEGKKILKSLGIEGDYEGIGHCILGYSEGEEPEAPPRKENRAYYI</sequence>
<evidence type="ECO:0000313" key="8">
    <source>
        <dbReference type="Proteomes" id="UP000886883"/>
    </source>
</evidence>
<dbReference type="PANTHER" id="PTHR43673">
    <property type="entry name" value="NAD(P)H NITROREDUCTASE YDGI-RELATED"/>
    <property type="match status" value="1"/>
</dbReference>
<dbReference type="AlphaFoldDB" id="A0A9D2MV59"/>
<evidence type="ECO:0000256" key="3">
    <source>
        <dbReference type="ARBA" id="ARBA00022630"/>
    </source>
</evidence>
<evidence type="ECO:0000256" key="1">
    <source>
        <dbReference type="ARBA" id="ARBA00001917"/>
    </source>
</evidence>
<gene>
    <name evidence="7" type="ORF">H9763_12310</name>
</gene>
<dbReference type="PANTHER" id="PTHR43673:SF2">
    <property type="entry name" value="NITROREDUCTASE"/>
    <property type="match status" value="1"/>
</dbReference>
<feature type="domain" description="Nitroreductase" evidence="6">
    <location>
        <begin position="12"/>
        <end position="69"/>
    </location>
</feature>
<dbReference type="Proteomes" id="UP000886883">
    <property type="component" value="Unassembled WGS sequence"/>
</dbReference>
<proteinExistence type="inferred from homology"/>
<dbReference type="Pfam" id="PF00881">
    <property type="entry name" value="Nitroreductase"/>
    <property type="match status" value="2"/>
</dbReference>